<keyword evidence="2" id="KW-1185">Reference proteome</keyword>
<evidence type="ECO:0000313" key="1">
    <source>
        <dbReference type="EMBL" id="WZN54000.1"/>
    </source>
</evidence>
<dbReference type="EMBL" id="CP151087">
    <property type="protein sequence ID" value="WZN54000.1"/>
    <property type="molecule type" value="Genomic_DNA"/>
</dbReference>
<protein>
    <submittedName>
        <fullName evidence="1">Uncharacterized protein</fullName>
    </submittedName>
</protein>
<reference evidence="1" key="1">
    <citation type="submission" date="2024-04" db="EMBL/GenBank/DDBJ databases">
        <title>Complete genome sequence of Sphingobacterium thalpophiium BAA-1094.</title>
        <authorList>
            <person name="Adaikpoh B.I."/>
        </authorList>
    </citation>
    <scope>NUCLEOTIDE SEQUENCE</scope>
    <source>
        <strain evidence="1">BAA-1094</strain>
    </source>
</reference>
<name>A0ACD5C2V9_9SPHI</name>
<organism evidence="1 2">
    <name type="scientific">Sphingobacterium thalpophilum</name>
    <dbReference type="NCBI Taxonomy" id="259"/>
    <lineage>
        <taxon>Bacteria</taxon>
        <taxon>Pseudomonadati</taxon>
        <taxon>Bacteroidota</taxon>
        <taxon>Sphingobacteriia</taxon>
        <taxon>Sphingobacteriales</taxon>
        <taxon>Sphingobacteriaceae</taxon>
        <taxon>Sphingobacterium</taxon>
    </lineage>
</organism>
<dbReference type="Proteomes" id="UP001485301">
    <property type="component" value="Chromosome"/>
</dbReference>
<gene>
    <name evidence="1" type="ORF">AACH28_15225</name>
</gene>
<proteinExistence type="predicted"/>
<accession>A0ACD5C2V9</accession>
<evidence type="ECO:0000313" key="2">
    <source>
        <dbReference type="Proteomes" id="UP001485301"/>
    </source>
</evidence>
<sequence>MLIQFGIDYGLKPKFGIIGDISFQENYDKAKCKGLVYVHCPDSTGKEVPCEFGFMMQEERYAEKFLNSLIAWKEKLDDSRAIDLEFFEYENGDYLLSISPNVKLLIESIIPDHLRDHVDPAVVQMYQGKGGMKISQNYRNFKENYLKGRNIAVRYFLVNEHNQIIKRSEKYFVKTEFKFSIENNLDDESKLNPILNRNIKRSKPPKIKKDHLRPKRLKNGGVLI</sequence>